<dbReference type="GO" id="GO:0009298">
    <property type="term" value="P:GDP-mannose biosynthetic process"/>
    <property type="evidence" value="ECO:0007669"/>
    <property type="project" value="UniProtKB-UniPathway"/>
</dbReference>
<gene>
    <name evidence="13" type="primary">MPI</name>
    <name evidence="13" type="ORF">T4E_6005</name>
</gene>
<comment type="cofactor">
    <cofactor evidence="8">
        <name>Zn(2+)</name>
        <dbReference type="ChEBI" id="CHEBI:29105"/>
    </cofactor>
    <text evidence="8">Binds 1 zinc ion per subunit.</text>
</comment>
<comment type="catalytic activity">
    <reaction evidence="1 8">
        <text>D-mannose 6-phosphate = D-fructose 6-phosphate</text>
        <dbReference type="Rhea" id="RHEA:12356"/>
        <dbReference type="ChEBI" id="CHEBI:58735"/>
        <dbReference type="ChEBI" id="CHEBI:61527"/>
        <dbReference type="EC" id="5.3.1.8"/>
    </reaction>
</comment>
<dbReference type="InterPro" id="IPR016305">
    <property type="entry name" value="Mannose-6-P_Isomerase"/>
</dbReference>
<comment type="similarity">
    <text evidence="3 9">Belongs to the mannose-6-phosphate isomerase type 1 family.</text>
</comment>
<dbReference type="SUPFAM" id="SSF51182">
    <property type="entry name" value="RmlC-like cupins"/>
    <property type="match status" value="1"/>
</dbReference>
<evidence type="ECO:0000256" key="9">
    <source>
        <dbReference type="RuleBase" id="RU004189"/>
    </source>
</evidence>
<dbReference type="EMBL" id="JYDU01000349">
    <property type="protein sequence ID" value="KRX86657.1"/>
    <property type="molecule type" value="Genomic_DNA"/>
</dbReference>
<organism evidence="13 14">
    <name type="scientific">Trichinella pseudospiralis</name>
    <name type="common">Parasitic roundworm</name>
    <dbReference type="NCBI Taxonomy" id="6337"/>
    <lineage>
        <taxon>Eukaryota</taxon>
        <taxon>Metazoa</taxon>
        <taxon>Ecdysozoa</taxon>
        <taxon>Nematoda</taxon>
        <taxon>Enoplea</taxon>
        <taxon>Dorylaimia</taxon>
        <taxon>Trichinellida</taxon>
        <taxon>Trichinellidae</taxon>
        <taxon>Trichinella</taxon>
    </lineage>
</organism>
<dbReference type="Pfam" id="PF01238">
    <property type="entry name" value="PMI_typeI_C"/>
    <property type="match status" value="1"/>
</dbReference>
<evidence type="ECO:0000313" key="14">
    <source>
        <dbReference type="Proteomes" id="UP000054815"/>
    </source>
</evidence>
<dbReference type="InterPro" id="IPR018050">
    <property type="entry name" value="Pmannose_isomerase-type1_CS"/>
</dbReference>
<dbReference type="PRINTS" id="PR00714">
    <property type="entry name" value="MAN6PISMRASE"/>
</dbReference>
<dbReference type="UniPathway" id="UPA00126">
    <property type="reaction ID" value="UER00423"/>
</dbReference>
<dbReference type="EC" id="5.3.1.8" evidence="4 8"/>
<evidence type="ECO:0000256" key="4">
    <source>
        <dbReference type="ARBA" id="ARBA00011956"/>
    </source>
</evidence>
<dbReference type="CDD" id="cd07011">
    <property type="entry name" value="cupin_PMI_type_I_N"/>
    <property type="match status" value="1"/>
</dbReference>
<evidence type="ECO:0000313" key="13">
    <source>
        <dbReference type="EMBL" id="KRX86657.1"/>
    </source>
</evidence>
<dbReference type="GO" id="GO:0005829">
    <property type="term" value="C:cytosol"/>
    <property type="evidence" value="ECO:0007669"/>
    <property type="project" value="TreeGrafter"/>
</dbReference>
<dbReference type="Pfam" id="PF20511">
    <property type="entry name" value="PMI_typeI_cat"/>
    <property type="match status" value="1"/>
</dbReference>
<dbReference type="GO" id="GO:0005975">
    <property type="term" value="P:carbohydrate metabolic process"/>
    <property type="evidence" value="ECO:0007669"/>
    <property type="project" value="InterPro"/>
</dbReference>
<feature type="domain" description="Phosphomannose isomerase type I C-terminal" evidence="11">
    <location>
        <begin position="392"/>
        <end position="432"/>
    </location>
</feature>
<dbReference type="InterPro" id="IPR046456">
    <property type="entry name" value="PMI_typeI_C"/>
</dbReference>
<proteinExistence type="inferred from homology"/>
<dbReference type="Gene3D" id="2.60.120.10">
    <property type="entry name" value="Jelly Rolls"/>
    <property type="match status" value="2"/>
</dbReference>
<dbReference type="InterPro" id="IPR046457">
    <property type="entry name" value="PMI_typeI_cat"/>
</dbReference>
<dbReference type="InterPro" id="IPR001250">
    <property type="entry name" value="Man6P_Isoase-1"/>
</dbReference>
<evidence type="ECO:0000256" key="2">
    <source>
        <dbReference type="ARBA" id="ARBA00004666"/>
    </source>
</evidence>
<evidence type="ECO:0000259" key="11">
    <source>
        <dbReference type="Pfam" id="PF01238"/>
    </source>
</evidence>
<dbReference type="PANTHER" id="PTHR10309:SF0">
    <property type="entry name" value="MANNOSE-6-PHOSPHATE ISOMERASE"/>
    <property type="match status" value="1"/>
</dbReference>
<comment type="pathway">
    <text evidence="2 10">Nucleotide-sugar biosynthesis; GDP-alpha-D-mannose biosynthesis; alpha-D-mannose 1-phosphate from D-fructose 6-phosphate: step 1/2.</text>
</comment>
<comment type="caution">
    <text evidence="13">The sequence shown here is derived from an EMBL/GenBank/DDBJ whole genome shotgun (WGS) entry which is preliminary data.</text>
</comment>
<evidence type="ECO:0000256" key="6">
    <source>
        <dbReference type="ARBA" id="ARBA00022833"/>
    </source>
</evidence>
<dbReference type="GO" id="GO:0008270">
    <property type="term" value="F:zinc ion binding"/>
    <property type="evidence" value="ECO:0007669"/>
    <property type="project" value="InterPro"/>
</dbReference>
<dbReference type="STRING" id="6337.A0A0V0XF37"/>
<accession>A0A0V0XF37</accession>
<evidence type="ECO:0000256" key="3">
    <source>
        <dbReference type="ARBA" id="ARBA00010772"/>
    </source>
</evidence>
<dbReference type="GO" id="GO:0004476">
    <property type="term" value="F:mannose-6-phosphate isomerase activity"/>
    <property type="evidence" value="ECO:0007669"/>
    <property type="project" value="UniProtKB-EC"/>
</dbReference>
<evidence type="ECO:0000256" key="10">
    <source>
        <dbReference type="RuleBase" id="RU004248"/>
    </source>
</evidence>
<evidence type="ECO:0000256" key="7">
    <source>
        <dbReference type="ARBA" id="ARBA00023235"/>
    </source>
</evidence>
<feature type="non-terminal residue" evidence="13">
    <location>
        <position position="1"/>
    </location>
</feature>
<dbReference type="Gene3D" id="1.10.441.10">
    <property type="entry name" value="Phosphomannose Isomerase, domain 2"/>
    <property type="match status" value="1"/>
</dbReference>
<keyword evidence="6 8" id="KW-0862">Zinc</keyword>
<evidence type="ECO:0000259" key="12">
    <source>
        <dbReference type="Pfam" id="PF20511"/>
    </source>
</evidence>
<dbReference type="InterPro" id="IPR014710">
    <property type="entry name" value="RmlC-like_jellyroll"/>
</dbReference>
<dbReference type="PROSITE" id="PS00966">
    <property type="entry name" value="PMI_I_2"/>
    <property type="match status" value="1"/>
</dbReference>
<dbReference type="AlphaFoldDB" id="A0A0V0XF37"/>
<dbReference type="NCBIfam" id="TIGR00218">
    <property type="entry name" value="manA"/>
    <property type="match status" value="1"/>
</dbReference>
<protein>
    <recommendedName>
        <fullName evidence="4 8">Mannose-6-phosphate isomerase</fullName>
        <ecNumber evidence="4 8">5.3.1.8</ecNumber>
    </recommendedName>
</protein>
<dbReference type="PANTHER" id="PTHR10309">
    <property type="entry name" value="MANNOSE-6-PHOSPHATE ISOMERASE"/>
    <property type="match status" value="1"/>
</dbReference>
<keyword evidence="5" id="KW-0479">Metal-binding</keyword>
<keyword evidence="7 8" id="KW-0413">Isomerase</keyword>
<evidence type="ECO:0000256" key="8">
    <source>
        <dbReference type="RuleBase" id="RU000611"/>
    </source>
</evidence>
<evidence type="ECO:0000256" key="1">
    <source>
        <dbReference type="ARBA" id="ARBA00000757"/>
    </source>
</evidence>
<dbReference type="Proteomes" id="UP000054815">
    <property type="component" value="Unassembled WGS sequence"/>
</dbReference>
<feature type="domain" description="Phosphomannose isomerase type I catalytic" evidence="12">
    <location>
        <begin position="20"/>
        <end position="185"/>
    </location>
</feature>
<sequence>LCFRVDIYLAKGFENKASSMIKLRCSYQNYEWGKQGPASRVFTLISNIHPEKALPRDQPYAEQQLLAAINEELKEILWMGTHAKGPSTIDSDDQQPLANWLAEHPDLAGESLIPLIDHDHNILNLPFLFKVLSVNKALSIQVHPHSNEAGMLHKADPKNYPDPNHKPEMAIALTPFELLCSFRPLAEISKNFQDIPELVELCHCSNVEKFQEQFKSGVSTDMLKNSLKACFAALMNQSSDSVQKQFDRLMERVSSVFCAVLTYIAVEFVFQAKGSLMNNAEAVLGTVSVSLLSRLSSSYPGDVGCWAPFFFNHFTLQPGEAVFLGPGEPHAYLYGDCIECMACSDNTVRAGLTPKFKDIQTLCNMLTYRSVEVDKVKLIGKVDSQDSFLTVYDPPVKEFCVHKIEVKHIGEYNLLSLTVCSILLVVEGQASLASDKLASGFAALVPANLNVTLSVLQSPIIIRMTTAEAEDDCRLRPKGGKYGAPLLGREPCQAKFWNWKKMVSINFI</sequence>
<name>A0A0V0XF37_TRIPS</name>
<reference evidence="13 14" key="1">
    <citation type="submission" date="2015-01" db="EMBL/GenBank/DDBJ databases">
        <title>Evolution of Trichinella species and genotypes.</title>
        <authorList>
            <person name="Korhonen P.K."/>
            <person name="Edoardo P."/>
            <person name="Giuseppe L.R."/>
            <person name="Gasser R.B."/>
        </authorList>
    </citation>
    <scope>NUCLEOTIDE SEQUENCE [LARGE SCALE GENOMIC DNA]</scope>
    <source>
        <strain evidence="13">ISS141</strain>
    </source>
</reference>
<dbReference type="InterPro" id="IPR011051">
    <property type="entry name" value="RmlC_Cupin_sf"/>
</dbReference>
<evidence type="ECO:0000256" key="5">
    <source>
        <dbReference type="ARBA" id="ARBA00022723"/>
    </source>
</evidence>
<dbReference type="PROSITE" id="PS00965">
    <property type="entry name" value="PMI_I_1"/>
    <property type="match status" value="1"/>
</dbReference>